<dbReference type="SUPFAM" id="SSF51126">
    <property type="entry name" value="Pectin lyase-like"/>
    <property type="match status" value="1"/>
</dbReference>
<keyword evidence="2" id="KW-0732">Signal</keyword>
<sequence>MTVRAPSSWPWRPLAALLCAAALLPLASQAQTLHVAPGGSANGACDASSPCNLQAAQAKVRAWRAQGRNDITVQLQSGTYRLQQPLHFDPADSGTNGHPVRWQAAPGAHPVLSGARLVQGARDGALWRFALPSDDAPSSVYVDGRRRWPARTRACPHCVVDAKGLSNVPPAILHVLQVGSVAAMHARWRDFHCRVIALGTDRVDLAQPCWHNATLDSRGNGWAVASPVGKYYGGVDWFENLSGDPLEPGSYTVDATHRTLRYRPLPGETSRAPSIELPVLEQLLVLKGTLKAPVHDLVFSGITFAGTDWRRAASGDGYVSLQAGYLVDGPRQGGLPDDGEGMTRIISAVDVQAGRDIVFDRDSFHQLAAAGITLAGGTHGGAVTNSRFTDLGGGGVFTGDTEGHPADPASKTSDIVVADNRIDHVALAWRDNVAIMAGFVNGLAIAHNTITDLPYSGISVGWGWNYEGTAPVESSIHIVGNRIERVMLQLADGGAIYTQAQSTPGTSCVVRNLTDMRHSGEGNGIYLDEHSTYFDVERNVVLGSWVSAWASWSGHLRIVDNWTDNAGGPHNAGPTKVWSPNFTQLKTLPAAALAVQQAAGAREGRPESALPIRVPSLCPQP</sequence>
<dbReference type="InterPro" id="IPR011050">
    <property type="entry name" value="Pectin_lyase_fold/virulence"/>
</dbReference>
<dbReference type="InterPro" id="IPR012334">
    <property type="entry name" value="Pectin_lyas_fold"/>
</dbReference>
<dbReference type="InterPro" id="IPR006626">
    <property type="entry name" value="PbH1"/>
</dbReference>
<name>A0ABW8KB45_9GAMM</name>
<reference evidence="3 4" key="1">
    <citation type="submission" date="2020-10" db="EMBL/GenBank/DDBJ databases">
        <title>Phylogeny of dyella-like bacteria.</title>
        <authorList>
            <person name="Fu J."/>
        </authorList>
    </citation>
    <scope>NUCLEOTIDE SEQUENCE [LARGE SCALE GENOMIC DNA]</scope>
    <source>
        <strain evidence="3 4">DKC-1</strain>
    </source>
</reference>
<dbReference type="PANTHER" id="PTHR36453">
    <property type="entry name" value="SECRETED PROTEIN-RELATED"/>
    <property type="match status" value="1"/>
</dbReference>
<protein>
    <submittedName>
        <fullName evidence="3">Right-handed parallel beta-helix repeat-containing protein</fullName>
    </submittedName>
</protein>
<dbReference type="EMBL" id="JADIKL010000001">
    <property type="protein sequence ID" value="MFK2929345.1"/>
    <property type="molecule type" value="Genomic_DNA"/>
</dbReference>
<evidence type="ECO:0000256" key="1">
    <source>
        <dbReference type="SAM" id="MobiDB-lite"/>
    </source>
</evidence>
<dbReference type="Gene3D" id="2.160.20.10">
    <property type="entry name" value="Single-stranded right-handed beta-helix, Pectin lyase-like"/>
    <property type="match status" value="2"/>
</dbReference>
<feature type="chain" id="PRO_5046363315" evidence="2">
    <location>
        <begin position="31"/>
        <end position="621"/>
    </location>
</feature>
<dbReference type="PANTHER" id="PTHR36453:SF1">
    <property type="entry name" value="RIGHT HANDED BETA HELIX DOMAIN-CONTAINING PROTEIN"/>
    <property type="match status" value="1"/>
</dbReference>
<organism evidence="3 4">
    <name type="scientific">Dyella agri</name>
    <dbReference type="NCBI Taxonomy" id="1926869"/>
    <lineage>
        <taxon>Bacteria</taxon>
        <taxon>Pseudomonadati</taxon>
        <taxon>Pseudomonadota</taxon>
        <taxon>Gammaproteobacteria</taxon>
        <taxon>Lysobacterales</taxon>
        <taxon>Rhodanobacteraceae</taxon>
        <taxon>Dyella</taxon>
    </lineage>
</organism>
<evidence type="ECO:0000313" key="4">
    <source>
        <dbReference type="Proteomes" id="UP001620397"/>
    </source>
</evidence>
<proteinExistence type="predicted"/>
<evidence type="ECO:0000256" key="2">
    <source>
        <dbReference type="SAM" id="SignalP"/>
    </source>
</evidence>
<accession>A0ABW8KB45</accession>
<keyword evidence="4" id="KW-1185">Reference proteome</keyword>
<dbReference type="RefSeq" id="WP_404535250.1">
    <property type="nucleotide sequence ID" value="NZ_JADIKL010000001.1"/>
</dbReference>
<dbReference type="SMART" id="SM00710">
    <property type="entry name" value="PbH1"/>
    <property type="match status" value="4"/>
</dbReference>
<comment type="caution">
    <text evidence="3">The sequence shown here is derived from an EMBL/GenBank/DDBJ whole genome shotgun (WGS) entry which is preliminary data.</text>
</comment>
<feature type="region of interest" description="Disordered" evidence="1">
    <location>
        <begin position="600"/>
        <end position="621"/>
    </location>
</feature>
<gene>
    <name evidence="3" type="ORF">ISP14_00940</name>
</gene>
<feature type="signal peptide" evidence="2">
    <location>
        <begin position="1"/>
        <end position="30"/>
    </location>
</feature>
<evidence type="ECO:0000313" key="3">
    <source>
        <dbReference type="EMBL" id="MFK2929345.1"/>
    </source>
</evidence>
<dbReference type="Proteomes" id="UP001620397">
    <property type="component" value="Unassembled WGS sequence"/>
</dbReference>